<evidence type="ECO:0000313" key="4">
    <source>
        <dbReference type="EMBL" id="MEL1244727.1"/>
    </source>
</evidence>
<dbReference type="PROSITE" id="PS50853">
    <property type="entry name" value="FN3"/>
    <property type="match status" value="1"/>
</dbReference>
<keyword evidence="5" id="KW-1185">Reference proteome</keyword>
<dbReference type="NCBIfam" id="NF038133">
    <property type="entry name" value="choice_anch_L"/>
    <property type="match status" value="1"/>
</dbReference>
<evidence type="ECO:0000256" key="1">
    <source>
        <dbReference type="ARBA" id="ARBA00022737"/>
    </source>
</evidence>
<comment type="caution">
    <text evidence="4">The sequence shown here is derived from an EMBL/GenBank/DDBJ whole genome shotgun (WGS) entry which is preliminary data.</text>
</comment>
<evidence type="ECO:0000259" key="3">
    <source>
        <dbReference type="PROSITE" id="PS50853"/>
    </source>
</evidence>
<keyword evidence="2" id="KW-0732">Signal</keyword>
<dbReference type="SUPFAM" id="SSF49265">
    <property type="entry name" value="Fibronectin type III"/>
    <property type="match status" value="1"/>
</dbReference>
<gene>
    <name evidence="4" type="ORF">AAEO56_10680</name>
</gene>
<dbReference type="CDD" id="cd00063">
    <property type="entry name" value="FN3"/>
    <property type="match status" value="1"/>
</dbReference>
<dbReference type="PANTHER" id="PTHR46708:SF2">
    <property type="entry name" value="FIBRONECTIN TYPE-III DOMAIN-CONTAINING PROTEIN"/>
    <property type="match status" value="1"/>
</dbReference>
<dbReference type="InterPro" id="IPR036116">
    <property type="entry name" value="FN3_sf"/>
</dbReference>
<dbReference type="SMART" id="SM00060">
    <property type="entry name" value="FN3"/>
    <property type="match status" value="2"/>
</dbReference>
<feature type="domain" description="Fibronectin type-III" evidence="3">
    <location>
        <begin position="199"/>
        <end position="293"/>
    </location>
</feature>
<dbReference type="Pfam" id="PF13585">
    <property type="entry name" value="CHU_C"/>
    <property type="match status" value="1"/>
</dbReference>
<dbReference type="InterPro" id="IPR056600">
    <property type="entry name" value="GBD_T9SS_assoc"/>
</dbReference>
<feature type="chain" id="PRO_5047378177" evidence="2">
    <location>
        <begin position="21"/>
        <end position="1560"/>
    </location>
</feature>
<name>A0ABU9HX34_9FLAO</name>
<reference evidence="4 5" key="1">
    <citation type="submission" date="2024-04" db="EMBL/GenBank/DDBJ databases">
        <title>Flavobacterium sp. DGU11 16S ribosomal RNA gene Genome sequencing and assembly.</title>
        <authorList>
            <person name="Park S."/>
        </authorList>
    </citation>
    <scope>NUCLEOTIDE SEQUENCE [LARGE SCALE GENOMIC DNA]</scope>
    <source>
        <strain evidence="4 5">DGU11</strain>
    </source>
</reference>
<protein>
    <submittedName>
        <fullName evidence="4">Choice-of-anchor L domain-containing protein</fullName>
    </submittedName>
</protein>
<dbReference type="Proteomes" id="UP001464555">
    <property type="component" value="Unassembled WGS sequence"/>
</dbReference>
<dbReference type="InterPro" id="IPR003961">
    <property type="entry name" value="FN3_dom"/>
</dbReference>
<organism evidence="4 5">
    <name type="scientific">Flavobacterium arundinis</name>
    <dbReference type="NCBI Taxonomy" id="3139143"/>
    <lineage>
        <taxon>Bacteria</taxon>
        <taxon>Pseudomonadati</taxon>
        <taxon>Bacteroidota</taxon>
        <taxon>Flavobacteriia</taxon>
        <taxon>Flavobacteriales</taxon>
        <taxon>Flavobacteriaceae</taxon>
        <taxon>Flavobacterium</taxon>
    </lineage>
</organism>
<dbReference type="InterPro" id="IPR026341">
    <property type="entry name" value="T9SS_type_B"/>
</dbReference>
<dbReference type="NCBIfam" id="TIGR04131">
    <property type="entry name" value="Bac_Flav_CTERM"/>
    <property type="match status" value="1"/>
</dbReference>
<dbReference type="Gene3D" id="2.60.120.200">
    <property type="match status" value="1"/>
</dbReference>
<dbReference type="InterPro" id="IPR050991">
    <property type="entry name" value="ECM_Regulatory_Proteins"/>
</dbReference>
<dbReference type="Gene3D" id="2.60.120.380">
    <property type="match status" value="2"/>
</dbReference>
<evidence type="ECO:0000313" key="5">
    <source>
        <dbReference type="Proteomes" id="UP001464555"/>
    </source>
</evidence>
<dbReference type="EMBL" id="JBBYHR010000005">
    <property type="protein sequence ID" value="MEL1244727.1"/>
    <property type="molecule type" value="Genomic_DNA"/>
</dbReference>
<dbReference type="NCBIfam" id="NF038128">
    <property type="entry name" value="choice_anch_J"/>
    <property type="match status" value="1"/>
</dbReference>
<dbReference type="InterPro" id="IPR049804">
    <property type="entry name" value="Choice_anch_L"/>
</dbReference>
<dbReference type="PANTHER" id="PTHR46708">
    <property type="entry name" value="TENASCIN"/>
    <property type="match status" value="1"/>
</dbReference>
<feature type="signal peptide" evidence="2">
    <location>
        <begin position="1"/>
        <end position="20"/>
    </location>
</feature>
<dbReference type="Pfam" id="PF23759">
    <property type="entry name" value="GBD_T9SS_assoc"/>
    <property type="match status" value="5"/>
</dbReference>
<dbReference type="InterPro" id="IPR013783">
    <property type="entry name" value="Ig-like_fold"/>
</dbReference>
<evidence type="ECO:0000256" key="2">
    <source>
        <dbReference type="SAM" id="SignalP"/>
    </source>
</evidence>
<sequence length="1560" mass="166428">MKRIITALSLTLLLSLCCYAQEFDEGFEDPWTTGTGPNTGPPGGWGLYENGIGTSVHWVQSTAGSVLQPSHTGDHAAYLNKESVASGIAEDWLATPQFTVPENAQVRFFSRLTTPQVEANVYEVRISTEPIQGSLDQYVLLQAWTETEINPIYNVYTEKVVDIPAEYFGQTVYIALVMKNNNGDRWLVDDFRVIEKCMPPLDITIPAAGITLDSAAITWTNNSGATQWEVEVVEEGQPFTGTGETFNTPPPVTIDGLDDSTVYKVRVRAICGTNMVSDWSETVNFTTVFTPPANDECAAATTLTVNPTDTCTATSPGIINAATASPQANTCIGTADDDVWFEFTATNIKHIITINNITGSDTDLVHAVYSGSCNALTLLYCSDPNNSTAISLTPGQVYKIRVYSKSGTATTTTFNICVASPPLPPLNDSCANAVTVAVNPDDSCSLTTPGTIALATASPEANSCGGNDDDDVWFEFTATNTSHTISLLNITGGTPDLFHVVYQGDVCGALTQLYCSNPERSVANGLIIGQKYKVRVYSFTGTGGQTSSFNICIGVPPPPSANDECATATVLTVNPTLECTSFAAATVASATPSPEANTCLGSDDDDVWFEFTATSTVHNISLYNVTGSTNNLYHVLYEGNNCGALTQLYCSDPNTSTAMNLTVGQTYKIRVYTFSATTGQNTSFNICVGTNPSAPANDECANATIIPVNPTDVCTQKVPGTIISATASPQPTTCTGTANDDVWFEFAATNATQLISLSNVTGTAPDLFHVVYSGTDCGALTQLYCSDNNSSVANGLTVGQVYKVRVYTVTATPGQTTAFEICVATPPPPPVNDDCANAIVIPVNAGTECVQSVTGTIYSASASAQANICNGTADDDIWFTFTATATNHDIAITNITGSTTVLVHALYQGDDCGTLTPIYCSTTNSSNAAYLTPGQKYTLRIFSYTADIGQTSAFTVCVTTPQQPILTDDTTYTVPELVSDVVVSTACAQVSNLTWKTGTTEGFASDNGIAYFSDNGSGFPIKEGVVLSTGRAFRSRGPNTTELSNGDEGWTGDNDLFNYIQGLGIDPDLEDYNNATVLEFDFVPLTGHISFPFVFASEEYGDFQCTFSDAFAFFLTNTETGVTTNLAVLPGSNTPISVVTIRDGANGNCAPVNPEYYGQNNQGSNAMAADINYNGQTVLLTAQSDVVVNTIYHIKLVIADRNDELLDSAVFIGPFDIGYIDLGEDFLVETGNALCEGETYTIDSELDPALYNITWLRNDVVIPGATTPAITISQAGTYTIQAQYISSTCISVKSKVIEFYDSVAATTGNPENIVICNTNGTAEFDFSGNTDIIINGLNPDDYTISYHLTQADANGNVAPIGPIFENTSSPQTIFVRIANDSNGCVAIKQFTIAAQVINPDFDITQGCRGNIYMAEVVAVDGTFDPETATYAWTGPDGFTATGKEIEIPVSGEYVVVITTAEGCQVSGSAMVEQNPCLIPRGISPNGDEFNQNFDLTGLNVRKISIFNRYGTEVFSYGTYVDEWHGQDTNGKELPTGTYFYMIEDTSGESKTGWVYINRQE</sequence>
<keyword evidence="1" id="KW-0677">Repeat</keyword>
<accession>A0ABU9HX34</accession>
<dbReference type="RefSeq" id="WP_341697043.1">
    <property type="nucleotide sequence ID" value="NZ_JBBYHR010000005.1"/>
</dbReference>
<proteinExistence type="predicted"/>
<dbReference type="Gene3D" id="2.60.40.10">
    <property type="entry name" value="Immunoglobulins"/>
    <property type="match status" value="2"/>
</dbReference>